<dbReference type="Proteomes" id="UP000014760">
    <property type="component" value="Unassembled WGS sequence"/>
</dbReference>
<evidence type="ECO:0000313" key="1">
    <source>
        <dbReference type="EMBL" id="ELU13096.1"/>
    </source>
</evidence>
<accession>R7V9S7</accession>
<organism evidence="1">
    <name type="scientific">Capitella teleta</name>
    <name type="common">Polychaete worm</name>
    <dbReference type="NCBI Taxonomy" id="283909"/>
    <lineage>
        <taxon>Eukaryota</taxon>
        <taxon>Metazoa</taxon>
        <taxon>Spiralia</taxon>
        <taxon>Lophotrochozoa</taxon>
        <taxon>Annelida</taxon>
        <taxon>Polychaeta</taxon>
        <taxon>Sedentaria</taxon>
        <taxon>Scolecida</taxon>
        <taxon>Capitellidae</taxon>
        <taxon>Capitella</taxon>
    </lineage>
</organism>
<gene>
    <name evidence="1" type="ORF">CAPTEDRAFT_186616</name>
</gene>
<protein>
    <submittedName>
        <fullName evidence="1 2">Uncharacterized protein</fullName>
    </submittedName>
</protein>
<dbReference type="OrthoDB" id="6140998at2759"/>
<dbReference type="EMBL" id="AMQN01019242">
    <property type="status" value="NOT_ANNOTATED_CDS"/>
    <property type="molecule type" value="Genomic_DNA"/>
</dbReference>
<sequence>MLKRSRCPLKRTRGQYTDKQVKRCRRIGGEFGTLFSETLEAFSVQASMGMPGSKNRYIKDDVLINETGHSDATIVDWYYYCREMCFTYFEKVSGCATIGGPDVIVEINESKFGKCKYQRGHRVEGSWVFGGRE</sequence>
<proteinExistence type="predicted"/>
<keyword evidence="3" id="KW-1185">Reference proteome</keyword>
<evidence type="ECO:0000313" key="2">
    <source>
        <dbReference type="EnsemblMetazoa" id="CapteP186616"/>
    </source>
</evidence>
<dbReference type="EMBL" id="KB295490">
    <property type="protein sequence ID" value="ELU13096.1"/>
    <property type="molecule type" value="Genomic_DNA"/>
</dbReference>
<evidence type="ECO:0000313" key="3">
    <source>
        <dbReference type="Proteomes" id="UP000014760"/>
    </source>
</evidence>
<reference evidence="2" key="3">
    <citation type="submission" date="2015-06" db="UniProtKB">
        <authorList>
            <consortium name="EnsemblMetazoa"/>
        </authorList>
    </citation>
    <scope>IDENTIFICATION</scope>
</reference>
<reference evidence="3" key="1">
    <citation type="submission" date="2012-12" db="EMBL/GenBank/DDBJ databases">
        <authorList>
            <person name="Hellsten U."/>
            <person name="Grimwood J."/>
            <person name="Chapman J.A."/>
            <person name="Shapiro H."/>
            <person name="Aerts A."/>
            <person name="Otillar R.P."/>
            <person name="Terry A.Y."/>
            <person name="Boore J.L."/>
            <person name="Simakov O."/>
            <person name="Marletaz F."/>
            <person name="Cho S.-J."/>
            <person name="Edsinger-Gonzales E."/>
            <person name="Havlak P."/>
            <person name="Kuo D.-H."/>
            <person name="Larsson T."/>
            <person name="Lv J."/>
            <person name="Arendt D."/>
            <person name="Savage R."/>
            <person name="Osoegawa K."/>
            <person name="de Jong P."/>
            <person name="Lindberg D.R."/>
            <person name="Seaver E.C."/>
            <person name="Weisblat D.A."/>
            <person name="Putnam N.H."/>
            <person name="Grigoriev I.V."/>
            <person name="Rokhsar D.S."/>
        </authorList>
    </citation>
    <scope>NUCLEOTIDE SEQUENCE</scope>
    <source>
        <strain evidence="3">I ESC-2004</strain>
    </source>
</reference>
<name>R7V9S7_CAPTE</name>
<reference evidence="1 3" key="2">
    <citation type="journal article" date="2013" name="Nature">
        <title>Insights into bilaterian evolution from three spiralian genomes.</title>
        <authorList>
            <person name="Simakov O."/>
            <person name="Marletaz F."/>
            <person name="Cho S.J."/>
            <person name="Edsinger-Gonzales E."/>
            <person name="Havlak P."/>
            <person name="Hellsten U."/>
            <person name="Kuo D.H."/>
            <person name="Larsson T."/>
            <person name="Lv J."/>
            <person name="Arendt D."/>
            <person name="Savage R."/>
            <person name="Osoegawa K."/>
            <person name="de Jong P."/>
            <person name="Grimwood J."/>
            <person name="Chapman J.A."/>
            <person name="Shapiro H."/>
            <person name="Aerts A."/>
            <person name="Otillar R.P."/>
            <person name="Terry A.Y."/>
            <person name="Boore J.L."/>
            <person name="Grigoriev I.V."/>
            <person name="Lindberg D.R."/>
            <person name="Seaver E.C."/>
            <person name="Weisblat D.A."/>
            <person name="Putnam N.H."/>
            <person name="Rokhsar D.S."/>
        </authorList>
    </citation>
    <scope>NUCLEOTIDE SEQUENCE</scope>
    <source>
        <strain evidence="1 3">I ESC-2004</strain>
    </source>
</reference>
<dbReference type="EnsemblMetazoa" id="CapteT186616">
    <property type="protein sequence ID" value="CapteP186616"/>
    <property type="gene ID" value="CapteG186616"/>
</dbReference>
<dbReference type="AlphaFoldDB" id="R7V9S7"/>
<dbReference type="HOGENOM" id="CLU_1908653_0_0_1"/>